<dbReference type="RefSeq" id="WP_344615845.1">
    <property type="nucleotide sequence ID" value="NZ_BAAARV010000056.1"/>
</dbReference>
<keyword evidence="1" id="KW-1133">Transmembrane helix</keyword>
<keyword evidence="1" id="KW-0472">Membrane</keyword>
<evidence type="ECO:0000256" key="1">
    <source>
        <dbReference type="SAM" id="Phobius"/>
    </source>
</evidence>
<reference evidence="3" key="1">
    <citation type="journal article" date="2019" name="Int. J. Syst. Evol. Microbiol.">
        <title>The Global Catalogue of Microorganisms (GCM) 10K type strain sequencing project: providing services to taxonomists for standard genome sequencing and annotation.</title>
        <authorList>
            <consortium name="The Broad Institute Genomics Platform"/>
            <consortium name="The Broad Institute Genome Sequencing Center for Infectious Disease"/>
            <person name="Wu L."/>
            <person name="Ma J."/>
        </authorList>
    </citation>
    <scope>NUCLEOTIDE SEQUENCE [LARGE SCALE GENOMIC DNA]</scope>
    <source>
        <strain evidence="3">JCM 3272</strain>
    </source>
</reference>
<protein>
    <recommendedName>
        <fullName evidence="4">DUF4386 family protein</fullName>
    </recommendedName>
</protein>
<feature type="transmembrane region" description="Helical" evidence="1">
    <location>
        <begin position="12"/>
        <end position="32"/>
    </location>
</feature>
<gene>
    <name evidence="2" type="ORF">GCM10010170_059420</name>
</gene>
<feature type="transmembrane region" description="Helical" evidence="1">
    <location>
        <begin position="165"/>
        <end position="184"/>
    </location>
</feature>
<dbReference type="Proteomes" id="UP001501444">
    <property type="component" value="Unassembled WGS sequence"/>
</dbReference>
<keyword evidence="3" id="KW-1185">Reference proteome</keyword>
<name>A0ABP5TYR8_9ACTN</name>
<organism evidence="2 3">
    <name type="scientific">Dactylosporangium salmoneum</name>
    <dbReference type="NCBI Taxonomy" id="53361"/>
    <lineage>
        <taxon>Bacteria</taxon>
        <taxon>Bacillati</taxon>
        <taxon>Actinomycetota</taxon>
        <taxon>Actinomycetes</taxon>
        <taxon>Micromonosporales</taxon>
        <taxon>Micromonosporaceae</taxon>
        <taxon>Dactylosporangium</taxon>
    </lineage>
</organism>
<proteinExistence type="predicted"/>
<feature type="transmembrane region" description="Helical" evidence="1">
    <location>
        <begin position="190"/>
        <end position="207"/>
    </location>
</feature>
<evidence type="ECO:0008006" key="4">
    <source>
        <dbReference type="Google" id="ProtNLM"/>
    </source>
</evidence>
<sequence length="228" mass="23517">MTNTNSPAKRVMYIAAGVALVAGAVSFFAGLATSPPQADDSKATYLRSLAEDPFTTQLSALLLHYGNLLMGAGLLAVPLLVRGRRGAVLTAVGALLGALGLIEMSGALLSDWFHMELGRNLPVDQAVAISDKVLAHPAQQLAFTPGPLVSLALVLTFVGLARAGVVGWWTVPAVVLGYVGLLFMPYDTPILPAVGTLPMLAAVAFAGRRVLGRASVPAPDYAATTLAS</sequence>
<feature type="transmembrane region" description="Helical" evidence="1">
    <location>
        <begin position="88"/>
        <end position="109"/>
    </location>
</feature>
<accession>A0ABP5TYR8</accession>
<evidence type="ECO:0000313" key="3">
    <source>
        <dbReference type="Proteomes" id="UP001501444"/>
    </source>
</evidence>
<comment type="caution">
    <text evidence="2">The sequence shown here is derived from an EMBL/GenBank/DDBJ whole genome shotgun (WGS) entry which is preliminary data.</text>
</comment>
<feature type="transmembrane region" description="Helical" evidence="1">
    <location>
        <begin position="62"/>
        <end position="81"/>
    </location>
</feature>
<dbReference type="EMBL" id="BAAARV010000056">
    <property type="protein sequence ID" value="GAA2362920.1"/>
    <property type="molecule type" value="Genomic_DNA"/>
</dbReference>
<keyword evidence="1" id="KW-0812">Transmembrane</keyword>
<feature type="transmembrane region" description="Helical" evidence="1">
    <location>
        <begin position="141"/>
        <end position="158"/>
    </location>
</feature>
<evidence type="ECO:0000313" key="2">
    <source>
        <dbReference type="EMBL" id="GAA2362920.1"/>
    </source>
</evidence>